<dbReference type="Pfam" id="PF13560">
    <property type="entry name" value="HTH_31"/>
    <property type="match status" value="1"/>
</dbReference>
<dbReference type="Proteomes" id="UP000679690">
    <property type="component" value="Unassembled WGS sequence"/>
</dbReference>
<feature type="repeat" description="WD" evidence="3">
    <location>
        <begin position="842"/>
        <end position="874"/>
    </location>
</feature>
<feature type="repeat" description="WD" evidence="3">
    <location>
        <begin position="1093"/>
        <end position="1119"/>
    </location>
</feature>
<dbReference type="EMBL" id="JAGFNS010000047">
    <property type="protein sequence ID" value="MBO3743906.1"/>
    <property type="molecule type" value="Genomic_DNA"/>
</dbReference>
<feature type="repeat" description="WD" evidence="3">
    <location>
        <begin position="1007"/>
        <end position="1037"/>
    </location>
</feature>
<dbReference type="Pfam" id="PF00400">
    <property type="entry name" value="WD40"/>
    <property type="match status" value="14"/>
</dbReference>
<organism evidence="5 6">
    <name type="scientific">Actinoplanes flavus</name>
    <dbReference type="NCBI Taxonomy" id="2820290"/>
    <lineage>
        <taxon>Bacteria</taxon>
        <taxon>Bacillati</taxon>
        <taxon>Actinomycetota</taxon>
        <taxon>Actinomycetes</taxon>
        <taxon>Micromonosporales</taxon>
        <taxon>Micromonosporaceae</taxon>
        <taxon>Actinoplanes</taxon>
    </lineage>
</organism>
<evidence type="ECO:0000313" key="5">
    <source>
        <dbReference type="EMBL" id="MBO3743906.1"/>
    </source>
</evidence>
<feature type="repeat" description="WD" evidence="3">
    <location>
        <begin position="966"/>
        <end position="1007"/>
    </location>
</feature>
<evidence type="ECO:0000259" key="4">
    <source>
        <dbReference type="Pfam" id="PF20703"/>
    </source>
</evidence>
<dbReference type="InterPro" id="IPR049052">
    <property type="entry name" value="nSTAND1"/>
</dbReference>
<dbReference type="PANTHER" id="PTHR19879:SF9">
    <property type="entry name" value="TRANSCRIPTION INITIATION FACTOR TFIID SUBUNIT 5"/>
    <property type="match status" value="1"/>
</dbReference>
<feature type="repeat" description="WD" evidence="3">
    <location>
        <begin position="757"/>
        <end position="788"/>
    </location>
</feature>
<dbReference type="SUPFAM" id="SSF52540">
    <property type="entry name" value="P-loop containing nucleoside triphosphate hydrolases"/>
    <property type="match status" value="1"/>
</dbReference>
<feature type="repeat" description="WD" evidence="3">
    <location>
        <begin position="1136"/>
        <end position="1167"/>
    </location>
</feature>
<dbReference type="CDD" id="cd00267">
    <property type="entry name" value="ABC_ATPase"/>
    <property type="match status" value="1"/>
</dbReference>
<comment type="caution">
    <text evidence="5">The sequence shown here is derived from an EMBL/GenBank/DDBJ whole genome shotgun (WGS) entry which is preliminary data.</text>
</comment>
<dbReference type="PROSITE" id="PS50294">
    <property type="entry name" value="WD_REPEATS_REGION"/>
    <property type="match status" value="9"/>
</dbReference>
<gene>
    <name evidence="5" type="ORF">J5X75_41060</name>
</gene>
<dbReference type="PROSITE" id="PS50082">
    <property type="entry name" value="WD_REPEATS_2"/>
    <property type="match status" value="11"/>
</dbReference>
<dbReference type="Gene3D" id="3.40.50.300">
    <property type="entry name" value="P-loop containing nucleotide triphosphate hydrolases"/>
    <property type="match status" value="1"/>
</dbReference>
<feature type="repeat" description="WD" evidence="3">
    <location>
        <begin position="799"/>
        <end position="833"/>
    </location>
</feature>
<dbReference type="InterPro" id="IPR036322">
    <property type="entry name" value="WD40_repeat_dom_sf"/>
</dbReference>
<feature type="repeat" description="WD" evidence="3">
    <location>
        <begin position="587"/>
        <end position="619"/>
    </location>
</feature>
<dbReference type="Gene3D" id="2.130.10.10">
    <property type="entry name" value="YVTN repeat-like/Quinoprotein amine dehydrogenase"/>
    <property type="match status" value="5"/>
</dbReference>
<evidence type="ECO:0000313" key="6">
    <source>
        <dbReference type="Proteomes" id="UP000679690"/>
    </source>
</evidence>
<dbReference type="CDD" id="cd00200">
    <property type="entry name" value="WD40"/>
    <property type="match status" value="2"/>
</dbReference>
<dbReference type="InterPro" id="IPR020472">
    <property type="entry name" value="WD40_PAC1"/>
</dbReference>
<name>A0ABS3UZB0_9ACTN</name>
<evidence type="ECO:0000256" key="1">
    <source>
        <dbReference type="ARBA" id="ARBA00022574"/>
    </source>
</evidence>
<feature type="repeat" description="WD" evidence="3">
    <location>
        <begin position="1060"/>
        <end position="1085"/>
    </location>
</feature>
<dbReference type="InterPro" id="IPR019775">
    <property type="entry name" value="WD40_repeat_CS"/>
</dbReference>
<keyword evidence="6" id="KW-1185">Reference proteome</keyword>
<evidence type="ECO:0000256" key="3">
    <source>
        <dbReference type="PROSITE-ProRule" id="PRU00221"/>
    </source>
</evidence>
<dbReference type="InterPro" id="IPR001680">
    <property type="entry name" value="WD40_rpt"/>
</dbReference>
<dbReference type="PANTHER" id="PTHR19879">
    <property type="entry name" value="TRANSCRIPTION INITIATION FACTOR TFIID"/>
    <property type="match status" value="1"/>
</dbReference>
<feature type="domain" description="Novel STAND NTPase 1" evidence="4">
    <location>
        <begin position="108"/>
        <end position="453"/>
    </location>
</feature>
<dbReference type="InterPro" id="IPR027417">
    <property type="entry name" value="P-loop_NTPase"/>
</dbReference>
<protein>
    <recommendedName>
        <fullName evidence="4">Novel STAND NTPase 1 domain-containing protein</fullName>
    </recommendedName>
</protein>
<feature type="repeat" description="WD" evidence="3">
    <location>
        <begin position="680"/>
        <end position="716"/>
    </location>
</feature>
<evidence type="ECO:0000256" key="2">
    <source>
        <dbReference type="ARBA" id="ARBA00022737"/>
    </source>
</evidence>
<dbReference type="RefSeq" id="WP_208473144.1">
    <property type="nucleotide sequence ID" value="NZ_JAGFNS010000047.1"/>
</dbReference>
<keyword evidence="1 3" id="KW-0853">WD repeat</keyword>
<dbReference type="InterPro" id="IPR015943">
    <property type="entry name" value="WD40/YVTN_repeat-like_dom_sf"/>
</dbReference>
<reference evidence="5 6" key="1">
    <citation type="submission" date="2021-03" db="EMBL/GenBank/DDBJ databases">
        <title>Actinoplanes flavus sp. nov., a novel actinomycete isolated from Coconut Palm rhizosphere soil.</title>
        <authorList>
            <person name="Luo X."/>
        </authorList>
    </citation>
    <scope>NUCLEOTIDE SEQUENCE [LARGE SCALE GENOMIC DNA]</scope>
    <source>
        <strain evidence="5 6">NEAU-H7</strain>
    </source>
</reference>
<dbReference type="PRINTS" id="PR00320">
    <property type="entry name" value="GPROTEINBRPT"/>
</dbReference>
<dbReference type="SMART" id="SM00320">
    <property type="entry name" value="WD40"/>
    <property type="match status" value="14"/>
</dbReference>
<accession>A0ABS3UZB0</accession>
<dbReference type="SUPFAM" id="SSF50978">
    <property type="entry name" value="WD40 repeat-like"/>
    <property type="match status" value="2"/>
</dbReference>
<feature type="repeat" description="WD" evidence="3">
    <location>
        <begin position="924"/>
        <end position="965"/>
    </location>
</feature>
<dbReference type="PROSITE" id="PS00678">
    <property type="entry name" value="WD_REPEATS_1"/>
    <property type="match status" value="2"/>
</dbReference>
<keyword evidence="2" id="KW-0677">Repeat</keyword>
<sequence>MPRPERSLDPAAGPVQLLAAELRDLRRQAGNPGYRALAAASGYSVATLANAAGGRQLPSLPVTLAFVRACGGDPTVWERRWRQASAELAASQPGNGKPQAKATDERPPYLGLLSYGADDGDRLFGRQRILAQLLDMLDRNRFVAVFGASGSGKSSLLRAGLIPAWLRHGTRGPATVITPGAEPRRSLRQALPQGPSLLVVDQFEEVFTLCQDPAERDDFIARLAAADEPGRHVVIGVRADFYGRCAESAPLACLLAGANIPVGPLTADELREVVTEPARRAGLSAERALVTKIVADAEGQPGALPLVSHALLETWRQRRGEVLTVAGYEAAGGMSGAIAQTAESVYQGLAAPDRETVHQVLTRLVALGEGVPDTRRRVQRSELDQPEVNRVLDALAEARLLVLGADTVEIAHEALIEAWPRLDDWLHTSRDDLHLHRRLTEASQIWRSHDRDSGALYRGAPLTAWDGRSLQRLNALELEFLTASRDRQARERNARRRRIRFALTALAAGMAVMTVLAAVAGTQASRANNQRDLARSSQLVAHSRAQAQVDQEVALLLAIEAYDTQPTEEAQTALRQAVTDSRVRAIVPTGQGQVLAVAFQPDGSAVASAGTDGTVRLWQRAEPDGLQPTPRVFRLGDTVLNDLAFSPDGRLVAVGGADGLVTVIDVARRGMTVLRMPADDTVHAIAFSPDGRRVAAAISDGTVRVWEVAGQRPPVTLNLGSPALGVAFSPDGRLVAGSGTATIRIWDTTGTGTPRTLTGHEGTVKKLHFSPDGRLLASSGSDGTVRIWPVTAAGAPVVLRGNDSYVETVRFSPDGRRVASSHSGSNTIRIWSVTGDHDPVVLRGHDGAVWSLAFSPDGRRLVSSSTDGTLRFWDPGVAADPLILRGDDGPVWAVAAGGRTLAGGGADGRVRVWRDPWTAGPAILPGHLEEVSTVAVSSDGRWVAGGGRDRTVRVWDAQTGDVRAVLRGHTEPVSSLAFSPDRQRLASAGNDGTVRIWPLDGGPALVLHGHVGGVGGVAFSPDGQHVASVGADGAVRIRLADGTGAPVHIQDQPPGRQLWSVAFSPDGGHVAVSGQDGAVRIWRIDGQGPPTALLGHRDAVWSVAFSPDGRLLASGGQDGDGVRIWQASTGRELVTVRGHGATVEQARFLPDGRLITAHGDGTVRVWQCHVCGPDSDVRRRAGTLVTRALTAAERDAFGVPAR</sequence>
<proteinExistence type="predicted"/>
<dbReference type="Pfam" id="PF20703">
    <property type="entry name" value="nSTAND1"/>
    <property type="match status" value="1"/>
</dbReference>